<feature type="transmembrane region" description="Helical" evidence="1">
    <location>
        <begin position="348"/>
        <end position="369"/>
    </location>
</feature>
<keyword evidence="1" id="KW-0472">Membrane</keyword>
<keyword evidence="3" id="KW-0328">Glycosyltransferase</keyword>
<dbReference type="InterPro" id="IPR001173">
    <property type="entry name" value="Glyco_trans_2-like"/>
</dbReference>
<dbReference type="InterPro" id="IPR029044">
    <property type="entry name" value="Nucleotide-diphossugar_trans"/>
</dbReference>
<dbReference type="GO" id="GO:0016757">
    <property type="term" value="F:glycosyltransferase activity"/>
    <property type="evidence" value="ECO:0007669"/>
    <property type="project" value="UniProtKB-KW"/>
</dbReference>
<keyword evidence="1" id="KW-1133">Transmembrane helix</keyword>
<dbReference type="EC" id="2.4.-.-" evidence="3"/>
<feature type="transmembrane region" description="Helical" evidence="1">
    <location>
        <begin position="292"/>
        <end position="312"/>
    </location>
</feature>
<name>A0ABZ0IKD0_9BACT</name>
<proteinExistence type="predicted"/>
<keyword evidence="3" id="KW-0808">Transferase</keyword>
<gene>
    <name evidence="3" type="ORF">RT717_16185</name>
</gene>
<feature type="transmembrane region" description="Helical" evidence="1">
    <location>
        <begin position="6"/>
        <end position="25"/>
    </location>
</feature>
<dbReference type="PANTHER" id="PTHR43685:SF2">
    <property type="entry name" value="GLYCOSYLTRANSFERASE 2-LIKE DOMAIN-CONTAINING PROTEIN"/>
    <property type="match status" value="1"/>
</dbReference>
<dbReference type="Proteomes" id="UP001302349">
    <property type="component" value="Chromosome"/>
</dbReference>
<dbReference type="InterPro" id="IPR050834">
    <property type="entry name" value="Glycosyltransf_2"/>
</dbReference>
<keyword evidence="1" id="KW-0812">Transmembrane</keyword>
<evidence type="ECO:0000313" key="3">
    <source>
        <dbReference type="EMBL" id="WOK04619.1"/>
    </source>
</evidence>
<dbReference type="SUPFAM" id="SSF53448">
    <property type="entry name" value="Nucleotide-diphospho-sugar transferases"/>
    <property type="match status" value="1"/>
</dbReference>
<sequence>MLAIDIFGIVAAVGVVMYSLFIAYCRAKWRHVPTAPGTAGTTGNLSVSIVIVARNEAASIVSLLGNIKAQTYPGHLLEVILVNDQSDDDTVEKAKSFAADNGMALRVIHLEASVGEGSRKKQAIKAAAALSEADVLVLTDADCNVQPNWVASHINYYKHFEEAKLVFGAFCFKGRNWASALLNLEAMSLTGVAAITNLIHKPTMCSGANLSYKRELIQELNPFDGNQQIASGDDEFVLHAVKTKYPNGAFYNKDQESLVSTDRPESLGALYHQRRRWAGKWKAYTVPWPRQLAAVVVAGNFVFICLFSFFLISLNPVWLMPVALKWLAEFAFSRKISENFNLGGLGQYFVLMEIIYPFYAVFFAIASNFGEYHWKGRVYP</sequence>
<dbReference type="PANTHER" id="PTHR43685">
    <property type="entry name" value="GLYCOSYLTRANSFERASE"/>
    <property type="match status" value="1"/>
</dbReference>
<evidence type="ECO:0000313" key="4">
    <source>
        <dbReference type="Proteomes" id="UP001302349"/>
    </source>
</evidence>
<dbReference type="RefSeq" id="WP_317487421.1">
    <property type="nucleotide sequence ID" value="NZ_CP136051.1"/>
</dbReference>
<accession>A0ABZ0IKD0</accession>
<feature type="domain" description="Glycosyltransferase 2-like" evidence="2">
    <location>
        <begin position="48"/>
        <end position="219"/>
    </location>
</feature>
<evidence type="ECO:0000256" key="1">
    <source>
        <dbReference type="SAM" id="Phobius"/>
    </source>
</evidence>
<evidence type="ECO:0000259" key="2">
    <source>
        <dbReference type="Pfam" id="PF00535"/>
    </source>
</evidence>
<dbReference type="Gene3D" id="3.90.550.10">
    <property type="entry name" value="Spore Coat Polysaccharide Biosynthesis Protein SpsA, Chain A"/>
    <property type="match status" value="1"/>
</dbReference>
<reference evidence="3 4" key="1">
    <citation type="journal article" date="2023" name="Microbiol. Resour. Announc.">
        <title>Complete Genome Sequence of Imperialibacter roseus strain P4T.</title>
        <authorList>
            <person name="Tizabi D.R."/>
            <person name="Bachvaroff T."/>
            <person name="Hill R.T."/>
        </authorList>
    </citation>
    <scope>NUCLEOTIDE SEQUENCE [LARGE SCALE GENOMIC DNA]</scope>
    <source>
        <strain evidence="3 4">P4T</strain>
    </source>
</reference>
<organism evidence="3 4">
    <name type="scientific">Imperialibacter roseus</name>
    <dbReference type="NCBI Taxonomy" id="1324217"/>
    <lineage>
        <taxon>Bacteria</taxon>
        <taxon>Pseudomonadati</taxon>
        <taxon>Bacteroidota</taxon>
        <taxon>Cytophagia</taxon>
        <taxon>Cytophagales</taxon>
        <taxon>Flammeovirgaceae</taxon>
        <taxon>Imperialibacter</taxon>
    </lineage>
</organism>
<dbReference type="EMBL" id="CP136051">
    <property type="protein sequence ID" value="WOK04619.1"/>
    <property type="molecule type" value="Genomic_DNA"/>
</dbReference>
<dbReference type="Pfam" id="PF00535">
    <property type="entry name" value="Glycos_transf_2"/>
    <property type="match status" value="1"/>
</dbReference>
<protein>
    <submittedName>
        <fullName evidence="3">Glycosyltransferase</fullName>
        <ecNumber evidence="3">2.4.-.-</ecNumber>
    </submittedName>
</protein>
<keyword evidence="4" id="KW-1185">Reference proteome</keyword>